<name>A0A3E0M9Z8_MICAE</name>
<evidence type="ECO:0000313" key="1">
    <source>
        <dbReference type="EMBL" id="REJ56408.1"/>
    </source>
</evidence>
<reference evidence="1 2" key="1">
    <citation type="submission" date="2017-08" db="EMBL/GenBank/DDBJ databases">
        <title>Functional genomic and metabolic studies of the symbiotic interactions of six Microcystis-dominated communities.</title>
        <authorList>
            <person name="Li Q."/>
            <person name="Lin F."/>
        </authorList>
    </citation>
    <scope>NUCLEOTIDE SEQUENCE [LARGE SCALE GENOMIC DNA]</scope>
    <source>
        <strain evidence="1">DA14</strain>
    </source>
</reference>
<organism evidence="1 2">
    <name type="scientific">Microcystis aeruginosa DA14</name>
    <dbReference type="NCBI Taxonomy" id="1987506"/>
    <lineage>
        <taxon>Bacteria</taxon>
        <taxon>Bacillati</taxon>
        <taxon>Cyanobacteriota</taxon>
        <taxon>Cyanophyceae</taxon>
        <taxon>Oscillatoriophycideae</taxon>
        <taxon>Chroococcales</taxon>
        <taxon>Microcystaceae</taxon>
        <taxon>Microcystis</taxon>
    </lineage>
</organism>
<dbReference type="Proteomes" id="UP000256301">
    <property type="component" value="Unassembled WGS sequence"/>
</dbReference>
<evidence type="ECO:0000313" key="2">
    <source>
        <dbReference type="Proteomes" id="UP000256301"/>
    </source>
</evidence>
<accession>A0A3E0M9Z8</accession>
<protein>
    <submittedName>
        <fullName evidence="1">Uncharacterized protein</fullName>
    </submittedName>
</protein>
<gene>
    <name evidence="1" type="ORF">DWQ56_11905</name>
</gene>
<dbReference type="AlphaFoldDB" id="A0A3E0M9Z8"/>
<sequence>MKITKKRKKEPQRHKEHKDFLTHNFLVGTILQKHRASGCPLGDRYRKPRTRMASWKITR</sequence>
<comment type="caution">
    <text evidence="1">The sequence shown here is derived from an EMBL/GenBank/DDBJ whole genome shotgun (WGS) entry which is preliminary data.</text>
</comment>
<proteinExistence type="predicted"/>
<dbReference type="EMBL" id="QQWE01000004">
    <property type="protein sequence ID" value="REJ56408.1"/>
    <property type="molecule type" value="Genomic_DNA"/>
</dbReference>